<evidence type="ECO:0000256" key="4">
    <source>
        <dbReference type="ARBA" id="ARBA00022989"/>
    </source>
</evidence>
<dbReference type="Bgee" id="ENSAMXG00000025859">
    <property type="expression patterns" value="Expressed in mesonephros and 8 other cell types or tissues"/>
</dbReference>
<evidence type="ECO:0000259" key="11">
    <source>
        <dbReference type="PROSITE" id="PS50262"/>
    </source>
</evidence>
<dbReference type="PROSITE" id="PS00237">
    <property type="entry name" value="G_PROTEIN_RECEP_F1_1"/>
    <property type="match status" value="1"/>
</dbReference>
<evidence type="ECO:0000256" key="3">
    <source>
        <dbReference type="ARBA" id="ARBA00022692"/>
    </source>
</evidence>
<dbReference type="AlphaFoldDB" id="W5LTU8"/>
<dbReference type="Gene3D" id="1.20.1070.10">
    <property type="entry name" value="Rhodopsin 7-helix transmembrane proteins"/>
    <property type="match status" value="1"/>
</dbReference>
<evidence type="ECO:0000256" key="6">
    <source>
        <dbReference type="ARBA" id="ARBA00023136"/>
    </source>
</evidence>
<feature type="transmembrane region" description="Helical" evidence="10">
    <location>
        <begin position="55"/>
        <end position="76"/>
    </location>
</feature>
<evidence type="ECO:0000256" key="1">
    <source>
        <dbReference type="ARBA" id="ARBA00004651"/>
    </source>
</evidence>
<dbReference type="Pfam" id="PF00001">
    <property type="entry name" value="7tm_1"/>
    <property type="match status" value="1"/>
</dbReference>
<dbReference type="eggNOG" id="ENOG502SJN3">
    <property type="taxonomic scope" value="Eukaryota"/>
</dbReference>
<dbReference type="PANTHER" id="PTHR24233:SF10">
    <property type="entry name" value="P2Y PURINOCEPTOR 13"/>
    <property type="match status" value="1"/>
</dbReference>
<reference evidence="12" key="3">
    <citation type="submission" date="2025-08" db="UniProtKB">
        <authorList>
            <consortium name="Ensembl"/>
        </authorList>
    </citation>
    <scope>IDENTIFICATION</scope>
</reference>
<evidence type="ECO:0000256" key="10">
    <source>
        <dbReference type="SAM" id="Phobius"/>
    </source>
</evidence>
<evidence type="ECO:0000256" key="5">
    <source>
        <dbReference type="ARBA" id="ARBA00023040"/>
    </source>
</evidence>
<keyword evidence="8 9" id="KW-0807">Transducer</keyword>
<keyword evidence="4 10" id="KW-1133">Transmembrane helix</keyword>
<protein>
    <submittedName>
        <fullName evidence="12">Purinergic receptor P2Y13</fullName>
    </submittedName>
</protein>
<evidence type="ECO:0000313" key="12">
    <source>
        <dbReference type="Ensembl" id="ENSAMXP00000026564.2"/>
    </source>
</evidence>
<reference evidence="13" key="2">
    <citation type="journal article" date="2014" name="Nat. Commun.">
        <title>The cavefish genome reveals candidate genes for eye loss.</title>
        <authorList>
            <person name="McGaugh S.E."/>
            <person name="Gross J.B."/>
            <person name="Aken B."/>
            <person name="Blin M."/>
            <person name="Borowsky R."/>
            <person name="Chalopin D."/>
            <person name="Hinaux H."/>
            <person name="Jeffery W.R."/>
            <person name="Keene A."/>
            <person name="Ma L."/>
            <person name="Minx P."/>
            <person name="Murphy D."/>
            <person name="O'Quin K.E."/>
            <person name="Retaux S."/>
            <person name="Rohner N."/>
            <person name="Searle S.M."/>
            <person name="Stahl B.A."/>
            <person name="Tabin C."/>
            <person name="Volff J.N."/>
            <person name="Yoshizawa M."/>
            <person name="Warren W.C."/>
        </authorList>
    </citation>
    <scope>NUCLEOTIDE SEQUENCE [LARGE SCALE GENOMIC DNA]</scope>
    <source>
        <strain evidence="13">female</strain>
    </source>
</reference>
<feature type="transmembrane region" description="Helical" evidence="10">
    <location>
        <begin position="278"/>
        <end position="297"/>
    </location>
</feature>
<dbReference type="GO" id="GO:0005886">
    <property type="term" value="C:plasma membrane"/>
    <property type="evidence" value="ECO:0007669"/>
    <property type="project" value="UniProtKB-SubCell"/>
</dbReference>
<dbReference type="GeneTree" id="ENSGT01110000267167"/>
<dbReference type="SUPFAM" id="SSF81321">
    <property type="entry name" value="Family A G protein-coupled receptor-like"/>
    <property type="match status" value="1"/>
</dbReference>
<sequence>MMVSQNSTTNCGINDRARAISISTLYFLLFPPALLLNVLVAWISTRLKAKTTFMVYLKHLVAADLLMTLTFPIRAANELPGASDELQAFTCRFGHVFFYLAMNMSIILMGLISMDRFFKIVQPGGLLLCRSICLSNVLAISSWLLVIGSNTLPIIITTNQDHRNSTKKEFCMRMKSEIGLCWHKVVIMFAKVLFWTVCIVVMLCYICITKKVMESYRRSRSNNDQTNRSAKFRVFLILLVFLICYVPYHAVRIPYTNYQVKSSQDNCIRPILKVVKDVTLWLSATNVCLDPLIYFFLCKSFRKRFLEICQRSSIFKSFGKSAEPYQSSDTSLEMNHHSS</sequence>
<keyword evidence="7 9" id="KW-0675">Receptor</keyword>
<feature type="transmembrane region" description="Helical" evidence="10">
    <location>
        <begin position="230"/>
        <end position="248"/>
    </location>
</feature>
<dbReference type="InterPro" id="IPR017452">
    <property type="entry name" value="GPCR_Rhodpsn_7TM"/>
</dbReference>
<dbReference type="InParanoid" id="W5LTU8"/>
<reference evidence="12" key="4">
    <citation type="submission" date="2025-09" db="UniProtKB">
        <authorList>
            <consortium name="Ensembl"/>
        </authorList>
    </citation>
    <scope>IDENTIFICATION</scope>
</reference>
<feature type="transmembrane region" description="Helical" evidence="10">
    <location>
        <begin position="185"/>
        <end position="209"/>
    </location>
</feature>
<keyword evidence="6 10" id="KW-0472">Membrane</keyword>
<dbReference type="PROSITE" id="PS50262">
    <property type="entry name" value="G_PROTEIN_RECEP_F1_2"/>
    <property type="match status" value="1"/>
</dbReference>
<evidence type="ECO:0000256" key="2">
    <source>
        <dbReference type="ARBA" id="ARBA00022475"/>
    </source>
</evidence>
<evidence type="ECO:0000256" key="9">
    <source>
        <dbReference type="RuleBase" id="RU000688"/>
    </source>
</evidence>
<dbReference type="PRINTS" id="PR00237">
    <property type="entry name" value="GPCRRHODOPSN"/>
</dbReference>
<comment type="subcellular location">
    <subcellularLocation>
        <location evidence="1">Cell membrane</location>
        <topology evidence="1">Multi-pass membrane protein</topology>
    </subcellularLocation>
</comment>
<evidence type="ECO:0000256" key="7">
    <source>
        <dbReference type="ARBA" id="ARBA00023170"/>
    </source>
</evidence>
<dbReference type="Ensembl" id="ENSAMXT00000026585.2">
    <property type="protein sequence ID" value="ENSAMXP00000026564.2"/>
    <property type="gene ID" value="ENSAMXG00000025859.2"/>
</dbReference>
<feature type="transmembrane region" description="Helical" evidence="10">
    <location>
        <begin position="20"/>
        <end position="43"/>
    </location>
</feature>
<reference evidence="13" key="1">
    <citation type="submission" date="2013-03" db="EMBL/GenBank/DDBJ databases">
        <authorList>
            <person name="Jeffery W."/>
            <person name="Warren W."/>
            <person name="Wilson R.K."/>
        </authorList>
    </citation>
    <scope>NUCLEOTIDE SEQUENCE</scope>
    <source>
        <strain evidence="13">female</strain>
    </source>
</reference>
<keyword evidence="5 9" id="KW-0297">G-protein coupled receptor</keyword>
<comment type="similarity">
    <text evidence="9">Belongs to the G-protein coupled receptor 1 family.</text>
</comment>
<feature type="transmembrane region" description="Helical" evidence="10">
    <location>
        <begin position="96"/>
        <end position="114"/>
    </location>
</feature>
<keyword evidence="2" id="KW-1003">Cell membrane</keyword>
<keyword evidence="13" id="KW-1185">Reference proteome</keyword>
<dbReference type="Proteomes" id="UP000018467">
    <property type="component" value="Unassembled WGS sequence"/>
</dbReference>
<accession>W5LTU8</accession>
<dbReference type="HOGENOM" id="CLU_009579_8_2_1"/>
<feature type="domain" description="G-protein coupled receptors family 1 profile" evidence="11">
    <location>
        <begin position="36"/>
        <end position="294"/>
    </location>
</feature>
<name>W5LTU8_ASTMX</name>
<dbReference type="GO" id="GO:0045028">
    <property type="term" value="F:G protein-coupled purinergic nucleotide receptor activity"/>
    <property type="evidence" value="ECO:0007669"/>
    <property type="project" value="TreeGrafter"/>
</dbReference>
<evidence type="ECO:0000313" key="13">
    <source>
        <dbReference type="Proteomes" id="UP000018467"/>
    </source>
</evidence>
<proteinExistence type="inferred from homology"/>
<dbReference type="InterPro" id="IPR000276">
    <property type="entry name" value="GPCR_Rhodpsn"/>
</dbReference>
<evidence type="ECO:0000256" key="8">
    <source>
        <dbReference type="ARBA" id="ARBA00023224"/>
    </source>
</evidence>
<organism evidence="12 13">
    <name type="scientific">Astyanax mexicanus</name>
    <name type="common">Blind cave fish</name>
    <name type="synonym">Astyanax fasciatus mexicanus</name>
    <dbReference type="NCBI Taxonomy" id="7994"/>
    <lineage>
        <taxon>Eukaryota</taxon>
        <taxon>Metazoa</taxon>
        <taxon>Chordata</taxon>
        <taxon>Craniata</taxon>
        <taxon>Vertebrata</taxon>
        <taxon>Euteleostomi</taxon>
        <taxon>Actinopterygii</taxon>
        <taxon>Neopterygii</taxon>
        <taxon>Teleostei</taxon>
        <taxon>Ostariophysi</taxon>
        <taxon>Characiformes</taxon>
        <taxon>Characoidei</taxon>
        <taxon>Acestrorhamphidae</taxon>
        <taxon>Acestrorhamphinae</taxon>
        <taxon>Astyanax</taxon>
    </lineage>
</organism>
<keyword evidence="3 9" id="KW-0812">Transmembrane</keyword>
<feature type="transmembrane region" description="Helical" evidence="10">
    <location>
        <begin position="126"/>
        <end position="146"/>
    </location>
</feature>
<dbReference type="PANTHER" id="PTHR24233">
    <property type="entry name" value="P2Y PURINOCEPTOR-RELATED G-PROTEIN COUPLED RECEPTOR"/>
    <property type="match status" value="1"/>
</dbReference>